<evidence type="ECO:0000259" key="12">
    <source>
        <dbReference type="PROSITE" id="PS51846"/>
    </source>
</evidence>
<dbReference type="Gene3D" id="3.10.580.10">
    <property type="entry name" value="CBS-domain"/>
    <property type="match status" value="1"/>
</dbReference>
<protein>
    <recommendedName>
        <fullName evidence="15">HlyC/CorC family transporter</fullName>
    </recommendedName>
</protein>
<feature type="transmembrane region" description="Helical" evidence="10">
    <location>
        <begin position="135"/>
        <end position="157"/>
    </location>
</feature>
<accession>A0A4P2Q719</accession>
<dbReference type="Proteomes" id="UP000295781">
    <property type="component" value="Chromosome"/>
</dbReference>
<feature type="domain" description="CBS" evidence="11">
    <location>
        <begin position="219"/>
        <end position="279"/>
    </location>
</feature>
<keyword evidence="4" id="KW-0677">Repeat</keyword>
<proteinExistence type="predicted"/>
<evidence type="ECO:0000256" key="8">
    <source>
        <dbReference type="PROSITE-ProRule" id="PRU00703"/>
    </source>
</evidence>
<evidence type="ECO:0000256" key="5">
    <source>
        <dbReference type="ARBA" id="ARBA00022989"/>
    </source>
</evidence>
<dbReference type="Pfam" id="PF01595">
    <property type="entry name" value="CNNM"/>
    <property type="match status" value="1"/>
</dbReference>
<dbReference type="Pfam" id="PF00571">
    <property type="entry name" value="CBS"/>
    <property type="match status" value="2"/>
</dbReference>
<dbReference type="SUPFAM" id="SSF54631">
    <property type="entry name" value="CBS-domain pair"/>
    <property type="match status" value="1"/>
</dbReference>
<feature type="transmembrane region" description="Helical" evidence="10">
    <location>
        <begin position="97"/>
        <end position="123"/>
    </location>
</feature>
<feature type="domain" description="CBS" evidence="11">
    <location>
        <begin position="284"/>
        <end position="341"/>
    </location>
</feature>
<evidence type="ECO:0000256" key="3">
    <source>
        <dbReference type="ARBA" id="ARBA00022692"/>
    </source>
</evidence>
<dbReference type="EMBL" id="CP012670">
    <property type="protein sequence ID" value="AUX24813.1"/>
    <property type="molecule type" value="Genomic_DNA"/>
</dbReference>
<dbReference type="InterPro" id="IPR016169">
    <property type="entry name" value="FAD-bd_PCMH_sub2"/>
</dbReference>
<feature type="transmembrane region" description="Helical" evidence="10">
    <location>
        <begin position="6"/>
        <end position="27"/>
    </location>
</feature>
<dbReference type="SUPFAM" id="SSF56176">
    <property type="entry name" value="FAD-binding/transporter-associated domain-like"/>
    <property type="match status" value="1"/>
</dbReference>
<evidence type="ECO:0000256" key="9">
    <source>
        <dbReference type="PROSITE-ProRule" id="PRU01193"/>
    </source>
</evidence>
<dbReference type="CDD" id="cd04590">
    <property type="entry name" value="CBS_pair_CorC_HlyC_assoc"/>
    <property type="match status" value="1"/>
</dbReference>
<sequence>MTLVYLVGTALLVLLNAFFVASEFAIVKMRPTRLEQLVRDGDARARLALQMSQQLDAYLSANQLGITLASLGLGWIGEPAIAHLIEPLLTPLDAWSGIGAHAIAVGIAFICITALHTVIGELAPKSLAIQRTEKVTLWAARPLHFFFVLMWPVIWVLNSMANGFVRLFGLRPVGEEEIAHTSEELRLLLTRSPAGLDPALRSMLVRIFDLRRRTARHVMSLRSDASTLRANMTIEEAVRIVADAGYSRYPVLDDHGKNVLGYLHLRDLFDVLSQRRRAARVAELLRKPIFARENTSVERLRLEMQARQVPVAIITSASGEFIGLVTMEDLIEEIVGEIRDENDEEVPPIHRRGGGIVDVDGRVLLADLERDAHITLRPEVKTVETVGGYMLGRLEHPPEAGERVECEGYTLVAMDVAGRRVRRVRIVPTDAAGGERP</sequence>
<dbReference type="SMART" id="SM00116">
    <property type="entry name" value="CBS"/>
    <property type="match status" value="2"/>
</dbReference>
<keyword evidence="7 9" id="KW-0472">Membrane</keyword>
<keyword evidence="3 9" id="KW-0812">Transmembrane</keyword>
<dbReference type="PROSITE" id="PS51371">
    <property type="entry name" value="CBS"/>
    <property type="match status" value="2"/>
</dbReference>
<reference evidence="13 14" key="1">
    <citation type="submission" date="2015-09" db="EMBL/GenBank/DDBJ databases">
        <title>Sorangium comparison.</title>
        <authorList>
            <person name="Zaburannyi N."/>
            <person name="Bunk B."/>
            <person name="Overmann J."/>
            <person name="Mueller R."/>
        </authorList>
    </citation>
    <scope>NUCLEOTIDE SEQUENCE [LARGE SCALE GENOMIC DNA]</scope>
    <source>
        <strain evidence="13 14">So ceGT47</strain>
    </source>
</reference>
<dbReference type="PANTHER" id="PTHR43099:SF2">
    <property type="entry name" value="UPF0053 PROTEIN YRKA"/>
    <property type="match status" value="1"/>
</dbReference>
<dbReference type="PROSITE" id="PS51846">
    <property type="entry name" value="CNNM"/>
    <property type="match status" value="1"/>
</dbReference>
<evidence type="ECO:0000313" key="13">
    <source>
        <dbReference type="EMBL" id="AUX24813.1"/>
    </source>
</evidence>
<evidence type="ECO:0000256" key="6">
    <source>
        <dbReference type="ARBA" id="ARBA00023122"/>
    </source>
</evidence>
<organism evidence="13 14">
    <name type="scientific">Sorangium cellulosum</name>
    <name type="common">Polyangium cellulosum</name>
    <dbReference type="NCBI Taxonomy" id="56"/>
    <lineage>
        <taxon>Bacteria</taxon>
        <taxon>Pseudomonadati</taxon>
        <taxon>Myxococcota</taxon>
        <taxon>Polyangia</taxon>
        <taxon>Polyangiales</taxon>
        <taxon>Polyangiaceae</taxon>
        <taxon>Sorangium</taxon>
    </lineage>
</organism>
<dbReference type="RefSeq" id="WP_129351341.1">
    <property type="nucleotide sequence ID" value="NZ_CP012670.1"/>
</dbReference>
<dbReference type="GO" id="GO:0050660">
    <property type="term" value="F:flavin adenine dinucleotide binding"/>
    <property type="evidence" value="ECO:0007669"/>
    <property type="project" value="InterPro"/>
</dbReference>
<dbReference type="InterPro" id="IPR051676">
    <property type="entry name" value="UPF0053_domain"/>
</dbReference>
<dbReference type="InterPro" id="IPR005170">
    <property type="entry name" value="Transptr-assoc_dom"/>
</dbReference>
<dbReference type="InterPro" id="IPR002550">
    <property type="entry name" value="CNNM"/>
</dbReference>
<gene>
    <name evidence="13" type="ORF">SOCEGT47_053530</name>
</gene>
<dbReference type="InterPro" id="IPR000644">
    <property type="entry name" value="CBS_dom"/>
</dbReference>
<evidence type="ECO:0008006" key="15">
    <source>
        <dbReference type="Google" id="ProtNLM"/>
    </source>
</evidence>
<name>A0A4P2Q719_SORCE</name>
<evidence type="ECO:0000256" key="1">
    <source>
        <dbReference type="ARBA" id="ARBA00004651"/>
    </source>
</evidence>
<keyword evidence="5 9" id="KW-1133">Transmembrane helix</keyword>
<comment type="subcellular location">
    <subcellularLocation>
        <location evidence="1">Cell membrane</location>
        <topology evidence="1">Multi-pass membrane protein</topology>
    </subcellularLocation>
</comment>
<evidence type="ECO:0000256" key="7">
    <source>
        <dbReference type="ARBA" id="ARBA00023136"/>
    </source>
</evidence>
<dbReference type="InterPro" id="IPR046342">
    <property type="entry name" value="CBS_dom_sf"/>
</dbReference>
<feature type="domain" description="CNNM transmembrane" evidence="12">
    <location>
        <begin position="1"/>
        <end position="200"/>
    </location>
</feature>
<evidence type="ECO:0000313" key="14">
    <source>
        <dbReference type="Proteomes" id="UP000295781"/>
    </source>
</evidence>
<dbReference type="InterPro" id="IPR036318">
    <property type="entry name" value="FAD-bd_PCMH-like_sf"/>
</dbReference>
<dbReference type="Gene3D" id="3.30.465.10">
    <property type="match status" value="1"/>
</dbReference>
<dbReference type="SMART" id="SM01091">
    <property type="entry name" value="CorC_HlyC"/>
    <property type="match status" value="1"/>
</dbReference>
<dbReference type="Pfam" id="PF03471">
    <property type="entry name" value="CorC_HlyC"/>
    <property type="match status" value="1"/>
</dbReference>
<evidence type="ECO:0000256" key="2">
    <source>
        <dbReference type="ARBA" id="ARBA00022475"/>
    </source>
</evidence>
<keyword evidence="2" id="KW-1003">Cell membrane</keyword>
<evidence type="ECO:0000259" key="11">
    <source>
        <dbReference type="PROSITE" id="PS51371"/>
    </source>
</evidence>
<keyword evidence="6 8" id="KW-0129">CBS domain</keyword>
<dbReference type="GO" id="GO:0005886">
    <property type="term" value="C:plasma membrane"/>
    <property type="evidence" value="ECO:0007669"/>
    <property type="project" value="UniProtKB-SubCell"/>
</dbReference>
<evidence type="ECO:0000256" key="10">
    <source>
        <dbReference type="SAM" id="Phobius"/>
    </source>
</evidence>
<evidence type="ECO:0000256" key="4">
    <source>
        <dbReference type="ARBA" id="ARBA00022737"/>
    </source>
</evidence>
<feature type="transmembrane region" description="Helical" evidence="10">
    <location>
        <begin position="57"/>
        <end position="77"/>
    </location>
</feature>
<dbReference type="AlphaFoldDB" id="A0A4P2Q719"/>
<dbReference type="InterPro" id="IPR044751">
    <property type="entry name" value="Ion_transp-like_CBS"/>
</dbReference>
<dbReference type="PANTHER" id="PTHR43099">
    <property type="entry name" value="UPF0053 PROTEIN YRKA"/>
    <property type="match status" value="1"/>
</dbReference>
<dbReference type="OrthoDB" id="9798188at2"/>